<dbReference type="RefSeq" id="WP_176570526.1">
    <property type="nucleotide sequence ID" value="NZ_CP056030.1"/>
</dbReference>
<reference evidence="3 4" key="1">
    <citation type="submission" date="2020-06" db="EMBL/GenBank/DDBJ databases">
        <title>Pseudomonas eucalypticola sp. nov., an endophyte of Eucalyptus dunnii leaves with biocontrol ability of eucalyptus leaf blight.</title>
        <authorList>
            <person name="Liu Y."/>
            <person name="Song Z."/>
            <person name="Zeng H."/>
            <person name="Lu M."/>
            <person name="Wang X."/>
            <person name="Lian X."/>
            <person name="Zhang Q."/>
        </authorList>
    </citation>
    <scope>NUCLEOTIDE SEQUENCE [LARGE SCALE GENOMIC DNA]</scope>
    <source>
        <strain evidence="3 4">NP-1</strain>
    </source>
</reference>
<keyword evidence="3" id="KW-0946">Virion</keyword>
<organism evidence="3 4">
    <name type="scientific">Pseudomonas eucalypticola</name>
    <dbReference type="NCBI Taxonomy" id="2599595"/>
    <lineage>
        <taxon>Bacteria</taxon>
        <taxon>Pseudomonadati</taxon>
        <taxon>Pseudomonadota</taxon>
        <taxon>Gammaproteobacteria</taxon>
        <taxon>Pseudomonadales</taxon>
        <taxon>Pseudomonadaceae</taxon>
        <taxon>Pseudomonas</taxon>
    </lineage>
</organism>
<feature type="chain" id="PRO_5028899536" evidence="1">
    <location>
        <begin position="19"/>
        <end position="146"/>
    </location>
</feature>
<keyword evidence="1" id="KW-0732">Signal</keyword>
<dbReference type="KEGG" id="pez:HWQ56_11290"/>
<dbReference type="InterPro" id="IPR007893">
    <property type="entry name" value="Spore_coat_U/FanG"/>
</dbReference>
<dbReference type="AlphaFoldDB" id="A0A7D5D6Y5"/>
<dbReference type="PROSITE" id="PS51257">
    <property type="entry name" value="PROKAR_LIPOPROTEIN"/>
    <property type="match status" value="1"/>
</dbReference>
<evidence type="ECO:0000313" key="4">
    <source>
        <dbReference type="Proteomes" id="UP000509568"/>
    </source>
</evidence>
<evidence type="ECO:0000313" key="3">
    <source>
        <dbReference type="EMBL" id="QKZ04338.1"/>
    </source>
</evidence>
<name>A0A7D5D6Y5_9PSED</name>
<sequence>MRYLLFWLLMPLSHGALAQSCTLAATPLMFGTVAGVAGQVHSSTASVTVTCEAGASAATVSYSLYLDDDGGLSHDLRNGSGTAQYQLYTAAGQQPVLGSQAFASDSYTLAAHASISRTYTLYARMQPGRDGAPGVYQAMSAIRLVY</sequence>
<feature type="domain" description="Spore coat protein U/FanG" evidence="2">
    <location>
        <begin position="16"/>
        <end position="137"/>
    </location>
</feature>
<proteinExistence type="predicted"/>
<feature type="signal peptide" evidence="1">
    <location>
        <begin position="1"/>
        <end position="18"/>
    </location>
</feature>
<dbReference type="EMBL" id="CP056030">
    <property type="protein sequence ID" value="QKZ04338.1"/>
    <property type="molecule type" value="Genomic_DNA"/>
</dbReference>
<gene>
    <name evidence="3" type="ORF">HWQ56_11290</name>
</gene>
<dbReference type="Pfam" id="PF05229">
    <property type="entry name" value="SCPU"/>
    <property type="match status" value="1"/>
</dbReference>
<evidence type="ECO:0000256" key="1">
    <source>
        <dbReference type="SAM" id="SignalP"/>
    </source>
</evidence>
<dbReference type="Proteomes" id="UP000509568">
    <property type="component" value="Chromosome"/>
</dbReference>
<protein>
    <submittedName>
        <fullName evidence="3">Spore coat protein U domain-containing protein</fullName>
    </submittedName>
</protein>
<evidence type="ECO:0000259" key="2">
    <source>
        <dbReference type="Pfam" id="PF05229"/>
    </source>
</evidence>
<keyword evidence="4" id="KW-1185">Reference proteome</keyword>
<keyword evidence="3" id="KW-0167">Capsid protein</keyword>
<accession>A0A7D5D6Y5</accession>